<evidence type="ECO:0000259" key="1">
    <source>
        <dbReference type="Pfam" id="PF00294"/>
    </source>
</evidence>
<keyword evidence="2" id="KW-0418">Kinase</keyword>
<evidence type="ECO:0000313" key="3">
    <source>
        <dbReference type="Proteomes" id="UP001056425"/>
    </source>
</evidence>
<dbReference type="PANTHER" id="PTHR46566:SF1">
    <property type="entry name" value="1-PHOSPHOFRUCTOKINASE"/>
    <property type="match status" value="1"/>
</dbReference>
<dbReference type="Proteomes" id="UP001056425">
    <property type="component" value="Chromosome"/>
</dbReference>
<dbReference type="PANTHER" id="PTHR46566">
    <property type="entry name" value="1-PHOSPHOFRUCTOKINASE-RELATED"/>
    <property type="match status" value="1"/>
</dbReference>
<accession>A0A9E7SCE3</accession>
<reference evidence="2 3" key="1">
    <citation type="submission" date="2021-08" db="EMBL/GenBank/DDBJ databases">
        <title>Thermococcus onnuriiensis IOH2.</title>
        <authorList>
            <person name="Park Y.-J."/>
        </authorList>
    </citation>
    <scope>NUCLEOTIDE SEQUENCE [LARGE SCALE GENOMIC DNA]</scope>
    <source>
        <strain evidence="2 3">IOH2</strain>
    </source>
</reference>
<sequence length="279" mass="31844">MRCLVIGHITHDIIVKGSERIERVGGGAYYSSLALSKFCEVVVLTKVGEKFPISWLNELEEHGISVIILPSKNSTTYELKYINENRRTLRLLSKAEPFSPEEIPEGKFDIILLNPVANEIPPEMVHNFEEEWLAVDIQGFIREVKNESIRLKDIDGSFLSKVKILHADVNEFKHLNNIDPKKVDVLLISNGPESGIVYHEGQKYLYKPIKKDVKESTGAGDVFLAAFSYFYKTLPFIPALKRANAFTAMFLERRNFDFPLNEVLENAKFVEVEKVNNEK</sequence>
<feature type="domain" description="Carbohydrate kinase PfkB" evidence="1">
    <location>
        <begin position="167"/>
        <end position="256"/>
    </location>
</feature>
<name>A0A9E7SCE3_9EURY</name>
<dbReference type="AlphaFoldDB" id="A0A9E7SCE3"/>
<dbReference type="InterPro" id="IPR011611">
    <property type="entry name" value="PfkB_dom"/>
</dbReference>
<dbReference type="GO" id="GO:0005829">
    <property type="term" value="C:cytosol"/>
    <property type="evidence" value="ECO:0007669"/>
    <property type="project" value="TreeGrafter"/>
</dbReference>
<dbReference type="KEGG" id="thei:K1720_10395"/>
<dbReference type="EMBL" id="CP080572">
    <property type="protein sequence ID" value="USG99873.1"/>
    <property type="molecule type" value="Genomic_DNA"/>
</dbReference>
<organism evidence="2 3">
    <name type="scientific">Thermococcus argininiproducens</name>
    <dbReference type="NCBI Taxonomy" id="2866384"/>
    <lineage>
        <taxon>Archaea</taxon>
        <taxon>Methanobacteriati</taxon>
        <taxon>Methanobacteriota</taxon>
        <taxon>Thermococci</taxon>
        <taxon>Thermococcales</taxon>
        <taxon>Thermococcaceae</taxon>
        <taxon>Thermococcus</taxon>
    </lineage>
</organism>
<evidence type="ECO:0000313" key="2">
    <source>
        <dbReference type="EMBL" id="USG99873.1"/>
    </source>
</evidence>
<dbReference type="GeneID" id="72778763"/>
<dbReference type="InterPro" id="IPR029056">
    <property type="entry name" value="Ribokinase-like"/>
</dbReference>
<dbReference type="Pfam" id="PF00294">
    <property type="entry name" value="PfkB"/>
    <property type="match status" value="1"/>
</dbReference>
<dbReference type="RefSeq" id="WP_251949144.1">
    <property type="nucleotide sequence ID" value="NZ_CP080572.1"/>
</dbReference>
<dbReference type="GO" id="GO:0008443">
    <property type="term" value="F:phosphofructokinase activity"/>
    <property type="evidence" value="ECO:0007669"/>
    <property type="project" value="TreeGrafter"/>
</dbReference>
<keyword evidence="2" id="KW-0808">Transferase</keyword>
<proteinExistence type="predicted"/>
<keyword evidence="3" id="KW-1185">Reference proteome</keyword>
<protein>
    <submittedName>
        <fullName evidence="2">Carbohydrate kinase</fullName>
    </submittedName>
</protein>
<dbReference type="Gene3D" id="3.40.1190.20">
    <property type="match status" value="1"/>
</dbReference>
<dbReference type="SUPFAM" id="SSF53613">
    <property type="entry name" value="Ribokinase-like"/>
    <property type="match status" value="1"/>
</dbReference>
<gene>
    <name evidence="2" type="ORF">K1720_10395</name>
</gene>